<evidence type="ECO:0008006" key="3">
    <source>
        <dbReference type="Google" id="ProtNLM"/>
    </source>
</evidence>
<reference evidence="1 2" key="1">
    <citation type="journal article" date="2023" name="Genome Announc.">
        <title>Pan-Genome Analyses of the Genus Cohnella and Proposal of the Novel Species Cohnella silvisoli sp. nov., Isolated from Forest Soil.</title>
        <authorList>
            <person name="Wang C."/>
            <person name="Mao L."/>
            <person name="Bao G."/>
            <person name="Zhu H."/>
        </authorList>
    </citation>
    <scope>NUCLEOTIDE SEQUENCE [LARGE SCALE GENOMIC DNA]</scope>
    <source>
        <strain evidence="1 2">NL03-T5-1</strain>
    </source>
</reference>
<evidence type="ECO:0000313" key="2">
    <source>
        <dbReference type="Proteomes" id="UP001493487"/>
    </source>
</evidence>
<dbReference type="Proteomes" id="UP001493487">
    <property type="component" value="Unassembled WGS sequence"/>
</dbReference>
<proteinExistence type="predicted"/>
<comment type="caution">
    <text evidence="1">The sequence shown here is derived from an EMBL/GenBank/DDBJ whole genome shotgun (WGS) entry which is preliminary data.</text>
</comment>
<organism evidence="1 2">
    <name type="scientific">Cohnella silvisoli</name>
    <dbReference type="NCBI Taxonomy" id="2873699"/>
    <lineage>
        <taxon>Bacteria</taxon>
        <taxon>Bacillati</taxon>
        <taxon>Bacillota</taxon>
        <taxon>Bacilli</taxon>
        <taxon>Bacillales</taxon>
        <taxon>Paenibacillaceae</taxon>
        <taxon>Cohnella</taxon>
    </lineage>
</organism>
<dbReference type="RefSeq" id="WP_232185440.1">
    <property type="nucleotide sequence ID" value="NZ_JAIOAP010000005.1"/>
</dbReference>
<sequence>MNDHTLFLGTAKVDISPREPIQLAGFASRGHANFDGIDSPIHIRCFYFRNGRNPDQQSLVVIADLLCFSNELAARWRNQISRKTGIPEEAVILHATHNHSGPSLRDFIDLWELNPTYIRFLEKQIENGADLAMANAEEVKIERGDGSSQIAVNRRKLVDGRFVIAPNFDGPSDSELIVIRFTGRTGRTKAIWLHYACHPVVSSENRLSYEYCGAAVNFLEEQIGGDAIAGFLQGCCGDVNPYWENGQQNFDTVRALGDQLAEDVGKVLRGNLEALSVCPIRVVQRKTDLPYRSFPSWERLHQTASSGTDIEKRWASFLIRQPEARQPAALLELTRLDLADNLSLLFMNGEMVVRYGFYIKEQSGRAVIPIAYTNGMVGYVTTAEQLEEGGYEPVESAIYFGLPAPFDEQTESAVLHALDQTMQS</sequence>
<name>A0ABV1KRY1_9BACL</name>
<keyword evidence="2" id="KW-1185">Reference proteome</keyword>
<dbReference type="EMBL" id="JASKHM010000005">
    <property type="protein sequence ID" value="MEQ4482725.1"/>
    <property type="molecule type" value="Genomic_DNA"/>
</dbReference>
<evidence type="ECO:0000313" key="1">
    <source>
        <dbReference type="EMBL" id="MEQ4482725.1"/>
    </source>
</evidence>
<protein>
    <recommendedName>
        <fullName evidence="3">Neutral/alkaline non-lysosomal ceramidase N-terminal domain-containing protein</fullName>
    </recommendedName>
</protein>
<accession>A0ABV1KRY1</accession>
<gene>
    <name evidence="1" type="ORF">QJS35_09985</name>
</gene>